<keyword evidence="1" id="KW-0812">Transmembrane</keyword>
<keyword evidence="4" id="KW-1185">Reference proteome</keyword>
<evidence type="ECO:0000256" key="2">
    <source>
        <dbReference type="SAM" id="SignalP"/>
    </source>
</evidence>
<evidence type="ECO:0008006" key="5">
    <source>
        <dbReference type="Google" id="ProtNLM"/>
    </source>
</evidence>
<proteinExistence type="predicted"/>
<feature type="signal peptide" evidence="2">
    <location>
        <begin position="1"/>
        <end position="16"/>
    </location>
</feature>
<evidence type="ECO:0000313" key="4">
    <source>
        <dbReference type="Proteomes" id="UP000692954"/>
    </source>
</evidence>
<feature type="transmembrane region" description="Helical" evidence="1">
    <location>
        <begin position="288"/>
        <end position="306"/>
    </location>
</feature>
<dbReference type="EMBL" id="CAJJDN010000027">
    <property type="protein sequence ID" value="CAD8070716.1"/>
    <property type="molecule type" value="Genomic_DNA"/>
</dbReference>
<comment type="caution">
    <text evidence="3">The sequence shown here is derived from an EMBL/GenBank/DDBJ whole genome shotgun (WGS) entry which is preliminary data.</text>
</comment>
<feature type="transmembrane region" description="Helical" evidence="1">
    <location>
        <begin position="36"/>
        <end position="57"/>
    </location>
</feature>
<feature type="chain" id="PRO_5035916786" description="Transmembrane protein" evidence="2">
    <location>
        <begin position="17"/>
        <end position="344"/>
    </location>
</feature>
<accession>A0A8S1M1C4</accession>
<dbReference type="AlphaFoldDB" id="A0A8S1M1C4"/>
<dbReference type="Proteomes" id="UP000692954">
    <property type="component" value="Unassembled WGS sequence"/>
</dbReference>
<keyword evidence="2" id="KW-0732">Signal</keyword>
<feature type="transmembrane region" description="Helical" evidence="1">
    <location>
        <begin position="237"/>
        <end position="252"/>
    </location>
</feature>
<evidence type="ECO:0000256" key="1">
    <source>
        <dbReference type="SAM" id="Phobius"/>
    </source>
</evidence>
<evidence type="ECO:0000313" key="3">
    <source>
        <dbReference type="EMBL" id="CAD8070716.1"/>
    </source>
</evidence>
<sequence>MLTIQLFILIVSTLFGLSFQSLQCPNLIYDCVKLLIFSTLLIDNYFILIGLFLFIWLREQIKRFDPEKKLELPYKQQQLQQYSMQNSKPKLQSLSVEVIESSVEAVQIYDHVTGESQYAILQRADKSQLALLEITLNNTVLLEKGRVSDSNQTSKLISQIDNQKKSNVSQQFSIKYEDNSEYLRNQNKVQKSIPFKIVDFDQQIGEIIQAEIMSNNLFDNQLSGYLSQDKNLVQSQILYEYILLVILYAGAISQVTNIYLKILDSVLFGIIIHSGVQRQQLFNLTNLFINISIIFGCCSIYILGIYYKFQIFIIGGLILSFQKVNANLSMLIIAFTTLMKIFII</sequence>
<keyword evidence="1" id="KW-1133">Transmembrane helix</keyword>
<reference evidence="3" key="1">
    <citation type="submission" date="2021-01" db="EMBL/GenBank/DDBJ databases">
        <authorList>
            <consortium name="Genoscope - CEA"/>
            <person name="William W."/>
        </authorList>
    </citation>
    <scope>NUCLEOTIDE SEQUENCE</scope>
</reference>
<keyword evidence="1" id="KW-0472">Membrane</keyword>
<name>A0A8S1M1C4_9CILI</name>
<gene>
    <name evidence="3" type="ORF">PSON_ATCC_30995.1.T0270134</name>
</gene>
<protein>
    <recommendedName>
        <fullName evidence="5">Transmembrane protein</fullName>
    </recommendedName>
</protein>
<organism evidence="3 4">
    <name type="scientific">Paramecium sonneborni</name>
    <dbReference type="NCBI Taxonomy" id="65129"/>
    <lineage>
        <taxon>Eukaryota</taxon>
        <taxon>Sar</taxon>
        <taxon>Alveolata</taxon>
        <taxon>Ciliophora</taxon>
        <taxon>Intramacronucleata</taxon>
        <taxon>Oligohymenophorea</taxon>
        <taxon>Peniculida</taxon>
        <taxon>Parameciidae</taxon>
        <taxon>Paramecium</taxon>
    </lineage>
</organism>